<reference evidence="2 3" key="2">
    <citation type="submission" date="2018-11" db="EMBL/GenBank/DDBJ databases">
        <authorList>
            <consortium name="Pathogen Informatics"/>
        </authorList>
    </citation>
    <scope>NUCLEOTIDE SEQUENCE [LARGE SCALE GENOMIC DNA]</scope>
</reference>
<accession>A0A0M3J9V3</accession>
<organism evidence="4">
    <name type="scientific">Anisakis simplex</name>
    <name type="common">Herring worm</name>
    <dbReference type="NCBI Taxonomy" id="6269"/>
    <lineage>
        <taxon>Eukaryota</taxon>
        <taxon>Metazoa</taxon>
        <taxon>Ecdysozoa</taxon>
        <taxon>Nematoda</taxon>
        <taxon>Chromadorea</taxon>
        <taxon>Rhabditida</taxon>
        <taxon>Spirurina</taxon>
        <taxon>Ascaridomorpha</taxon>
        <taxon>Ascaridoidea</taxon>
        <taxon>Anisakidae</taxon>
        <taxon>Anisakis</taxon>
        <taxon>Anisakis simplex complex</taxon>
    </lineage>
</organism>
<name>A0A0M3J9V3_ANISI</name>
<gene>
    <name evidence="2" type="ORF">ASIM_LOCUS4186</name>
</gene>
<evidence type="ECO:0000256" key="1">
    <source>
        <dbReference type="SAM" id="MobiDB-lite"/>
    </source>
</evidence>
<proteinExistence type="predicted"/>
<evidence type="ECO:0000313" key="2">
    <source>
        <dbReference type="EMBL" id="VDK23300.1"/>
    </source>
</evidence>
<feature type="compositionally biased region" description="Polar residues" evidence="1">
    <location>
        <begin position="78"/>
        <end position="95"/>
    </location>
</feature>
<evidence type="ECO:0000313" key="4">
    <source>
        <dbReference type="WBParaSite" id="ASIM_0000437201-mRNA-1"/>
    </source>
</evidence>
<protein>
    <submittedName>
        <fullName evidence="4">Growth hormone receptor</fullName>
    </submittedName>
</protein>
<dbReference type="Proteomes" id="UP000267096">
    <property type="component" value="Unassembled WGS sequence"/>
</dbReference>
<dbReference type="WBParaSite" id="ASIM_0000437201-mRNA-1">
    <property type="protein sequence ID" value="ASIM_0000437201-mRNA-1"/>
    <property type="gene ID" value="ASIM_0000437201"/>
</dbReference>
<dbReference type="EMBL" id="UYRR01007110">
    <property type="protein sequence ID" value="VDK23300.1"/>
    <property type="molecule type" value="Genomic_DNA"/>
</dbReference>
<sequence length="120" mass="12729">SPQVQAKVTFATNDEHSNTFGNSTSSSFGERFVDEDPWPSSSTSSGTSTENSSDAWANFSMKTSDWPPKGVEHDVLQNDANGWPSLSGQSDQTPFPTHIPGLPVADGIACAIIAAPVMEK</sequence>
<keyword evidence="3" id="KW-1185">Reference proteome</keyword>
<evidence type="ECO:0000313" key="3">
    <source>
        <dbReference type="Proteomes" id="UP000267096"/>
    </source>
</evidence>
<reference evidence="4" key="1">
    <citation type="submission" date="2017-02" db="UniProtKB">
        <authorList>
            <consortium name="WormBaseParasite"/>
        </authorList>
    </citation>
    <scope>IDENTIFICATION</scope>
</reference>
<feature type="region of interest" description="Disordered" evidence="1">
    <location>
        <begin position="1"/>
        <end position="99"/>
    </location>
</feature>
<feature type="compositionally biased region" description="Low complexity" evidence="1">
    <location>
        <begin position="40"/>
        <end position="53"/>
    </location>
</feature>
<feature type="compositionally biased region" description="Polar residues" evidence="1">
    <location>
        <begin position="1"/>
        <end position="12"/>
    </location>
</feature>
<dbReference type="AlphaFoldDB" id="A0A0M3J9V3"/>
<feature type="compositionally biased region" description="Low complexity" evidence="1">
    <location>
        <begin position="18"/>
        <end position="29"/>
    </location>
</feature>